<protein>
    <submittedName>
        <fullName evidence="2">Uncharacterized protein</fullName>
    </submittedName>
</protein>
<sequence length="127" mass="14082">MGLWALKRGSNRARRGNRTGARLQPGRLLNQDPLAHRSARPSARSSPVGRPAPRGGLLHRPDERSIDPSAPRTAAEASGRRRWRSGLRCRLDPALARGKGHRVSDSGPQRPPRRTWTPADLRRSEIP</sequence>
<feature type="compositionally biased region" description="Low complexity" evidence="1">
    <location>
        <begin position="40"/>
        <end position="56"/>
    </location>
</feature>
<gene>
    <name evidence="2" type="ORF">GGQ01_002763</name>
</gene>
<accession>A0A9X2ZZQ7</accession>
<reference evidence="2" key="1">
    <citation type="submission" date="2022-08" db="EMBL/GenBank/DDBJ databases">
        <title>Genomic Encyclopedia of Type Strains, Phase V (KMG-V): Genome sequencing to study the core and pangenomes of soil and plant-associated prokaryotes.</title>
        <authorList>
            <person name="Whitman W."/>
        </authorList>
    </citation>
    <scope>NUCLEOTIDE SEQUENCE</scope>
    <source>
        <strain evidence="2">SP3012</strain>
    </source>
</reference>
<dbReference type="EMBL" id="JANUBF010000023">
    <property type="protein sequence ID" value="MCS4037676.1"/>
    <property type="molecule type" value="Genomic_DNA"/>
</dbReference>
<evidence type="ECO:0000313" key="2">
    <source>
        <dbReference type="EMBL" id="MCS4037676.1"/>
    </source>
</evidence>
<evidence type="ECO:0000313" key="3">
    <source>
        <dbReference type="Proteomes" id="UP001155040"/>
    </source>
</evidence>
<feature type="region of interest" description="Disordered" evidence="1">
    <location>
        <begin position="1"/>
        <end position="127"/>
    </location>
</feature>
<name>A0A9X2ZZQ7_9BACT</name>
<comment type="caution">
    <text evidence="2">The sequence shown here is derived from an EMBL/GenBank/DDBJ whole genome shotgun (WGS) entry which is preliminary data.</text>
</comment>
<evidence type="ECO:0000256" key="1">
    <source>
        <dbReference type="SAM" id="MobiDB-lite"/>
    </source>
</evidence>
<dbReference type="Proteomes" id="UP001155040">
    <property type="component" value="Unassembled WGS sequence"/>
</dbReference>
<organism evidence="2 3">
    <name type="scientific">Salinibacter ruber</name>
    <dbReference type="NCBI Taxonomy" id="146919"/>
    <lineage>
        <taxon>Bacteria</taxon>
        <taxon>Pseudomonadati</taxon>
        <taxon>Rhodothermota</taxon>
        <taxon>Rhodothermia</taxon>
        <taxon>Rhodothermales</taxon>
        <taxon>Salinibacteraceae</taxon>
        <taxon>Salinibacter</taxon>
    </lineage>
</organism>
<dbReference type="AlphaFoldDB" id="A0A9X2ZZQ7"/>
<proteinExistence type="predicted"/>